<dbReference type="InterPro" id="IPR043129">
    <property type="entry name" value="ATPase_NBD"/>
</dbReference>
<dbReference type="EMBL" id="JACPSX010000135">
    <property type="protein sequence ID" value="MBI3014856.1"/>
    <property type="molecule type" value="Genomic_DNA"/>
</dbReference>
<evidence type="ECO:0000313" key="1">
    <source>
        <dbReference type="EMBL" id="MBI3014856.1"/>
    </source>
</evidence>
<sequence>MGTFASIDLGSNTVRLLVACKEQGVPLRICHSSQAISRLSEGLWKERKLQRQAMERTLEILRRFRRQV</sequence>
<dbReference type="SUPFAM" id="SSF53067">
    <property type="entry name" value="Actin-like ATPase domain"/>
    <property type="match status" value="1"/>
</dbReference>
<name>A0A932GPC7_UNCTE</name>
<dbReference type="AlphaFoldDB" id="A0A932GPC7"/>
<accession>A0A932GPC7</accession>
<proteinExistence type="predicted"/>
<comment type="caution">
    <text evidence="1">The sequence shown here is derived from an EMBL/GenBank/DDBJ whole genome shotgun (WGS) entry which is preliminary data.</text>
</comment>
<protein>
    <submittedName>
        <fullName evidence="1">Exopolyphosphatase</fullName>
    </submittedName>
</protein>
<gene>
    <name evidence="1" type="ORF">HYY65_07340</name>
</gene>
<dbReference type="Gene3D" id="3.30.420.40">
    <property type="match status" value="1"/>
</dbReference>
<evidence type="ECO:0000313" key="2">
    <source>
        <dbReference type="Proteomes" id="UP000741360"/>
    </source>
</evidence>
<dbReference type="Proteomes" id="UP000741360">
    <property type="component" value="Unassembled WGS sequence"/>
</dbReference>
<organism evidence="1 2">
    <name type="scientific">Tectimicrobiota bacterium</name>
    <dbReference type="NCBI Taxonomy" id="2528274"/>
    <lineage>
        <taxon>Bacteria</taxon>
        <taxon>Pseudomonadati</taxon>
        <taxon>Nitrospinota/Tectimicrobiota group</taxon>
        <taxon>Candidatus Tectimicrobiota</taxon>
    </lineage>
</organism>
<feature type="non-terminal residue" evidence="1">
    <location>
        <position position="68"/>
    </location>
</feature>
<reference evidence="1" key="1">
    <citation type="submission" date="2020-07" db="EMBL/GenBank/DDBJ databases">
        <title>Huge and variable diversity of episymbiotic CPR bacteria and DPANN archaea in groundwater ecosystems.</title>
        <authorList>
            <person name="He C.Y."/>
            <person name="Keren R."/>
            <person name="Whittaker M."/>
            <person name="Farag I.F."/>
            <person name="Doudna J."/>
            <person name="Cate J.H.D."/>
            <person name="Banfield J.F."/>
        </authorList>
    </citation>
    <scope>NUCLEOTIDE SEQUENCE</scope>
    <source>
        <strain evidence="1">NC_groundwater_717_Ag_S-0.2um_59_8</strain>
    </source>
</reference>